<dbReference type="Proteomes" id="UP000823604">
    <property type="component" value="Unassembled WGS sequence"/>
</dbReference>
<name>A0A9D9IIH6_9BACT</name>
<keyword evidence="1" id="KW-0812">Transmembrane</keyword>
<dbReference type="Pfam" id="PF00873">
    <property type="entry name" value="ACR_tran"/>
    <property type="match status" value="2"/>
</dbReference>
<dbReference type="SUPFAM" id="SSF82714">
    <property type="entry name" value="Multidrug efflux transporter AcrB TolC docking domain, DN and DC subdomains"/>
    <property type="match status" value="1"/>
</dbReference>
<dbReference type="GO" id="GO:0042910">
    <property type="term" value="F:xenobiotic transmembrane transporter activity"/>
    <property type="evidence" value="ECO:0007669"/>
    <property type="project" value="TreeGrafter"/>
</dbReference>
<comment type="caution">
    <text evidence="2">The sequence shown here is derived from an EMBL/GenBank/DDBJ whole genome shotgun (WGS) entry which is preliminary data.</text>
</comment>
<reference evidence="2" key="1">
    <citation type="submission" date="2020-10" db="EMBL/GenBank/DDBJ databases">
        <authorList>
            <person name="Gilroy R."/>
        </authorList>
    </citation>
    <scope>NUCLEOTIDE SEQUENCE</scope>
    <source>
        <strain evidence="2">B1-8020</strain>
    </source>
</reference>
<dbReference type="Gene3D" id="3.30.70.1440">
    <property type="entry name" value="Multidrug efflux transporter AcrB pore domain"/>
    <property type="match status" value="1"/>
</dbReference>
<dbReference type="Gene3D" id="3.30.70.1320">
    <property type="entry name" value="Multidrug efflux transporter AcrB pore domain like"/>
    <property type="match status" value="1"/>
</dbReference>
<dbReference type="Gene3D" id="3.30.2090.10">
    <property type="entry name" value="Multidrug efflux transporter AcrB TolC docking domain, DN and DC subdomains"/>
    <property type="match status" value="2"/>
</dbReference>
<accession>A0A9D9IIH6</accession>
<keyword evidence="1" id="KW-1133">Transmembrane helix</keyword>
<dbReference type="EMBL" id="JADIMA010000052">
    <property type="protein sequence ID" value="MBO8473082.1"/>
    <property type="molecule type" value="Genomic_DNA"/>
</dbReference>
<feature type="transmembrane region" description="Helical" evidence="1">
    <location>
        <begin position="883"/>
        <end position="902"/>
    </location>
</feature>
<dbReference type="SUPFAM" id="SSF82693">
    <property type="entry name" value="Multidrug efflux transporter AcrB pore domain, PN1, PN2, PC1 and PC2 subdomains"/>
    <property type="match status" value="1"/>
</dbReference>
<feature type="transmembrane region" description="Helical" evidence="1">
    <location>
        <begin position="1005"/>
        <end position="1029"/>
    </location>
</feature>
<evidence type="ECO:0000313" key="3">
    <source>
        <dbReference type="Proteomes" id="UP000823604"/>
    </source>
</evidence>
<evidence type="ECO:0000313" key="2">
    <source>
        <dbReference type="EMBL" id="MBO8473082.1"/>
    </source>
</evidence>
<sequence length="1042" mass="117155">MKARISSFTVLLLMAVFSVVGISVLPLLNVQYAPSPKVRTITVSYSWPDASASIIESEVTSKLEGVFASIKSNVGLSSVSDNGYGSIEINFRKGTDMEAARFEVSSQIRNLYNSLPSGVSYPEISSGPSGMQEQTALSYVIKGDIPTAEIEKYITGHVMDKISAVEGTGKISLWGAVPFEWVVDFDNEKAALYGIDADELASAFISYFSTEVIGLASGKDGMMNVRLKNRISDDGFGAIPIKKSAGRIIYLRDVADYTYQEARPDSYFRINGLNTIVLSINAEPNTNLIKVAGNVKSLMNELQQEFPDTITATLDYDSSEYISSELNKIYFRTVLCLLILMVFVFLVSRSWRYVAIISATLAVNIFIAVAMYYFLGLGIHIYTLAGITVSLGIIIDSSIVMTDHYGYYRNRKVFPALLGAVATTVAALSVIFLLPEKDKINLGDFALVISINLCVSLFTAYLFVPSLMDRYPLPRREKTRKSIRRLRRVVRFNRLYSRYIDFGIGHKWLLILLLIVAFGIPLFMLPSKIVKPYGEELSKGEQLYNKIISWSPYASNRNVIDKILGSSFGLFSESVKNNNFFREPGRKVLYIRAGMPEGCTVGQLNEVMKSMENYLSGFDEIESYITQISSPEYGIIEVRIKPEYEKKGFGGWLQSQATAMAIHFGGANWRVWGVTENFFNNEVVTDYRSSRISVSGYNYEQVMAYADSIMGYMRQNRRVDDLALMSTYDYSFRHEYNMVYDNARMALAGVEPYSYYSALSSMLYDTDVASLMHKGEMTNVVLRSSDSKSFDLWHVNNVPVHVDSSSVKLSDVGAINKEKTGLSIYKKDQSYEFYIGYNFSGNYKLSTDYMKEVLEYANSSILPIGFKASHPEYYWSDQSQKHYIALIGLIILIIYVMCSMIFESLRQPFAIIFMIPVSFIGVFLTFGLGNFPFDQGGFAAFVMLSGVVVNAGIYMVNAMRQDKRRYSYTKRYIRAFSHKINPIMLTIVSTVLGLVPFLFDGPSEVFWFAFAVGTIGGMFFSIIALIFYLPVFCSPRKRKIIV</sequence>
<dbReference type="GO" id="GO:0005886">
    <property type="term" value="C:plasma membrane"/>
    <property type="evidence" value="ECO:0007669"/>
    <property type="project" value="TreeGrafter"/>
</dbReference>
<feature type="transmembrane region" description="Helical" evidence="1">
    <location>
        <begin position="354"/>
        <end position="375"/>
    </location>
</feature>
<dbReference type="SUPFAM" id="SSF82866">
    <property type="entry name" value="Multidrug efflux transporter AcrB transmembrane domain"/>
    <property type="match status" value="2"/>
</dbReference>
<reference evidence="2" key="2">
    <citation type="journal article" date="2021" name="PeerJ">
        <title>Extensive microbial diversity within the chicken gut microbiome revealed by metagenomics and culture.</title>
        <authorList>
            <person name="Gilroy R."/>
            <person name="Ravi A."/>
            <person name="Getino M."/>
            <person name="Pursley I."/>
            <person name="Horton D.L."/>
            <person name="Alikhan N.F."/>
            <person name="Baker D."/>
            <person name="Gharbi K."/>
            <person name="Hall N."/>
            <person name="Watson M."/>
            <person name="Adriaenssens E.M."/>
            <person name="Foster-Nyarko E."/>
            <person name="Jarju S."/>
            <person name="Secka A."/>
            <person name="Antonio M."/>
            <person name="Oren A."/>
            <person name="Chaudhuri R.R."/>
            <person name="La Ragione R."/>
            <person name="Hildebrand F."/>
            <person name="Pallen M.J."/>
        </authorList>
    </citation>
    <scope>NUCLEOTIDE SEQUENCE</scope>
    <source>
        <strain evidence="2">B1-8020</strain>
    </source>
</reference>
<proteinExistence type="predicted"/>
<feature type="transmembrane region" description="Helical" evidence="1">
    <location>
        <begin position="937"/>
        <end position="959"/>
    </location>
</feature>
<feature type="transmembrane region" description="Helical" evidence="1">
    <location>
        <begin position="980"/>
        <end position="999"/>
    </location>
</feature>
<dbReference type="Gene3D" id="1.20.1640.10">
    <property type="entry name" value="Multidrug efflux transporter AcrB transmembrane domain"/>
    <property type="match status" value="3"/>
</dbReference>
<dbReference type="PANTHER" id="PTHR32063">
    <property type="match status" value="1"/>
</dbReference>
<feature type="transmembrane region" description="Helical" evidence="1">
    <location>
        <begin position="381"/>
        <end position="401"/>
    </location>
</feature>
<keyword evidence="1" id="KW-0472">Membrane</keyword>
<feature type="transmembrane region" description="Helical" evidence="1">
    <location>
        <begin position="329"/>
        <end position="347"/>
    </location>
</feature>
<dbReference type="PANTHER" id="PTHR32063:SF0">
    <property type="entry name" value="SWARMING MOTILITY PROTEIN SWRC"/>
    <property type="match status" value="1"/>
</dbReference>
<feature type="transmembrane region" description="Helical" evidence="1">
    <location>
        <begin position="413"/>
        <end position="433"/>
    </location>
</feature>
<gene>
    <name evidence="2" type="ORF">IAB81_05575</name>
</gene>
<protein>
    <submittedName>
        <fullName evidence="2">Efflux RND transporter permease subunit</fullName>
    </submittedName>
</protein>
<dbReference type="InterPro" id="IPR027463">
    <property type="entry name" value="AcrB_DN_DC_subdom"/>
</dbReference>
<feature type="transmembrane region" description="Helical" evidence="1">
    <location>
        <begin position="445"/>
        <end position="468"/>
    </location>
</feature>
<evidence type="ECO:0000256" key="1">
    <source>
        <dbReference type="SAM" id="Phobius"/>
    </source>
</evidence>
<feature type="transmembrane region" description="Helical" evidence="1">
    <location>
        <begin position="909"/>
        <end position="931"/>
    </location>
</feature>
<dbReference type="InterPro" id="IPR001036">
    <property type="entry name" value="Acrflvin-R"/>
</dbReference>
<dbReference type="Gene3D" id="3.30.70.1430">
    <property type="entry name" value="Multidrug efflux transporter AcrB pore domain"/>
    <property type="match status" value="2"/>
</dbReference>
<feature type="transmembrane region" description="Helical" evidence="1">
    <location>
        <begin position="508"/>
        <end position="525"/>
    </location>
</feature>
<organism evidence="2 3">
    <name type="scientific">Candidatus Merdivivens pullicola</name>
    <dbReference type="NCBI Taxonomy" id="2840872"/>
    <lineage>
        <taxon>Bacteria</taxon>
        <taxon>Pseudomonadati</taxon>
        <taxon>Bacteroidota</taxon>
        <taxon>Bacteroidia</taxon>
        <taxon>Bacteroidales</taxon>
        <taxon>Muribaculaceae</taxon>
        <taxon>Muribaculaceae incertae sedis</taxon>
        <taxon>Candidatus Merdivivens</taxon>
    </lineage>
</organism>
<dbReference type="PRINTS" id="PR00702">
    <property type="entry name" value="ACRIFLAVINRP"/>
</dbReference>
<dbReference type="AlphaFoldDB" id="A0A9D9IIH6"/>